<evidence type="ECO:0000313" key="2">
    <source>
        <dbReference type="EMBL" id="TQV66953.1"/>
    </source>
</evidence>
<dbReference type="Pfam" id="PF13975">
    <property type="entry name" value="gag-asp_proteas"/>
    <property type="match status" value="1"/>
</dbReference>
<dbReference type="OrthoDB" id="185963at2"/>
<evidence type="ECO:0000256" key="1">
    <source>
        <dbReference type="SAM" id="SignalP"/>
    </source>
</evidence>
<dbReference type="InterPro" id="IPR011969">
    <property type="entry name" value="Clan_AA_Asp_peptidase_C"/>
</dbReference>
<feature type="signal peptide" evidence="1">
    <location>
        <begin position="1"/>
        <end position="28"/>
    </location>
</feature>
<accession>A0A545SPQ0</accession>
<sequence length="221" mass="23600">MVNKLVGCARVRTLVAVVLLLVAGTGKAATTVEVKGLFAGSALLVIDGKQQLLKQGRRSPEGVLLVSADSKFAVVEVDGQRHKLTMSRRISSGFQKAERASVRLQSGRGGHYVTPGRINGKPVEFLVDTGATSVSMNLPTAKRLGINYRIGREITLSTANGLAKAFLVKLDSVRIGEVEVRNVEATVSIGDFPEVILLGNSYLSRVEMSQDSGILVLESKL</sequence>
<keyword evidence="2" id="KW-0645">Protease</keyword>
<dbReference type="NCBIfam" id="TIGR02281">
    <property type="entry name" value="clan_AA_DTGA"/>
    <property type="match status" value="1"/>
</dbReference>
<dbReference type="GO" id="GO:0008233">
    <property type="term" value="F:peptidase activity"/>
    <property type="evidence" value="ECO:0007669"/>
    <property type="project" value="UniProtKB-KW"/>
</dbReference>
<comment type="caution">
    <text evidence="2">The sequence shown here is derived from an EMBL/GenBank/DDBJ whole genome shotgun (WGS) entry which is preliminary data.</text>
</comment>
<reference evidence="2 3" key="1">
    <citation type="submission" date="2019-06" db="EMBL/GenBank/DDBJ databases">
        <title>Whole genome sequence for Cellvibrionaceae sp. R142.</title>
        <authorList>
            <person name="Wang G."/>
        </authorList>
    </citation>
    <scope>NUCLEOTIDE SEQUENCE [LARGE SCALE GENOMIC DNA]</scope>
    <source>
        <strain evidence="2 3">R142</strain>
    </source>
</reference>
<dbReference type="InterPro" id="IPR034122">
    <property type="entry name" value="Retropepsin-like_bacterial"/>
</dbReference>
<dbReference type="Gene3D" id="2.40.70.10">
    <property type="entry name" value="Acid Proteases"/>
    <property type="match status" value="1"/>
</dbReference>
<proteinExistence type="predicted"/>
<dbReference type="Proteomes" id="UP000319732">
    <property type="component" value="Unassembled WGS sequence"/>
</dbReference>
<dbReference type="EC" id="3.4.23.-" evidence="2"/>
<dbReference type="EMBL" id="VHSG01000037">
    <property type="protein sequence ID" value="TQV66953.1"/>
    <property type="molecule type" value="Genomic_DNA"/>
</dbReference>
<name>A0A545SPQ0_9GAMM</name>
<dbReference type="GO" id="GO:0006508">
    <property type="term" value="P:proteolysis"/>
    <property type="evidence" value="ECO:0007669"/>
    <property type="project" value="UniProtKB-KW"/>
</dbReference>
<dbReference type="SUPFAM" id="SSF50630">
    <property type="entry name" value="Acid proteases"/>
    <property type="match status" value="1"/>
</dbReference>
<keyword evidence="1" id="KW-0732">Signal</keyword>
<protein>
    <submittedName>
        <fullName evidence="2">TIGR02281 family clan AA aspartic protease</fullName>
        <ecNumber evidence="2">3.4.23.-</ecNumber>
    </submittedName>
</protein>
<dbReference type="InterPro" id="IPR021109">
    <property type="entry name" value="Peptidase_aspartic_dom_sf"/>
</dbReference>
<keyword evidence="2" id="KW-0378">Hydrolase</keyword>
<dbReference type="CDD" id="cd05483">
    <property type="entry name" value="retropepsin_like_bacteria"/>
    <property type="match status" value="1"/>
</dbReference>
<dbReference type="RefSeq" id="WP_142929902.1">
    <property type="nucleotide sequence ID" value="NZ_ML660113.1"/>
</dbReference>
<feature type="chain" id="PRO_5022232181" evidence="1">
    <location>
        <begin position="29"/>
        <end position="221"/>
    </location>
</feature>
<keyword evidence="3" id="KW-1185">Reference proteome</keyword>
<evidence type="ECO:0000313" key="3">
    <source>
        <dbReference type="Proteomes" id="UP000319732"/>
    </source>
</evidence>
<gene>
    <name evidence="2" type="ORF">FKG94_26145</name>
</gene>
<organism evidence="2 3">
    <name type="scientific">Exilibacterium tricleocarpae</name>
    <dbReference type="NCBI Taxonomy" id="2591008"/>
    <lineage>
        <taxon>Bacteria</taxon>
        <taxon>Pseudomonadati</taxon>
        <taxon>Pseudomonadota</taxon>
        <taxon>Gammaproteobacteria</taxon>
        <taxon>Cellvibrionales</taxon>
        <taxon>Cellvibrionaceae</taxon>
        <taxon>Exilibacterium</taxon>
    </lineage>
</organism>
<dbReference type="AlphaFoldDB" id="A0A545SPQ0"/>